<dbReference type="PATRIC" id="fig|1245469.3.peg.3875"/>
<dbReference type="eggNOG" id="ENOG5030MKM">
    <property type="taxonomic scope" value="Bacteria"/>
</dbReference>
<dbReference type="EMBL" id="AP012603">
    <property type="protein sequence ID" value="BAM89787.1"/>
    <property type="molecule type" value="Genomic_DNA"/>
</dbReference>
<dbReference type="STRING" id="1245469.S58_37960"/>
<gene>
    <name evidence="3" type="ORF">S58_37960</name>
</gene>
<feature type="transmembrane region" description="Helical" evidence="2">
    <location>
        <begin position="83"/>
        <end position="102"/>
    </location>
</feature>
<keyword evidence="4" id="KW-1185">Reference proteome</keyword>
<feature type="transmembrane region" description="Helical" evidence="2">
    <location>
        <begin position="58"/>
        <end position="77"/>
    </location>
</feature>
<dbReference type="Proteomes" id="UP000011841">
    <property type="component" value="Chromosome"/>
</dbReference>
<keyword evidence="2" id="KW-0472">Membrane</keyword>
<feature type="compositionally biased region" description="Polar residues" evidence="1">
    <location>
        <begin position="119"/>
        <end position="135"/>
    </location>
</feature>
<dbReference type="RefSeq" id="WP_015666897.1">
    <property type="nucleotide sequence ID" value="NC_020453.1"/>
</dbReference>
<dbReference type="HOGENOM" id="CLU_2033607_0_0_5"/>
<sequence>MRYVDGAVMFFSLWLLASMVLDALTPPEMNFYMIGPIIAPAVIVTGFLYWLRIPSRDFVLASAAIWMVCEMTMEMITPKPLSPLLAIAAVAPLLVAGILLHVQHWRQSNGRSRPADSAEMTNLPGSSNALPGNGG</sequence>
<name>M4Z8Q0_9BRAD</name>
<dbReference type="AlphaFoldDB" id="M4Z8Q0"/>
<organism evidence="3 4">
    <name type="scientific">Bradyrhizobium oligotrophicum S58</name>
    <dbReference type="NCBI Taxonomy" id="1245469"/>
    <lineage>
        <taxon>Bacteria</taxon>
        <taxon>Pseudomonadati</taxon>
        <taxon>Pseudomonadota</taxon>
        <taxon>Alphaproteobacteria</taxon>
        <taxon>Hyphomicrobiales</taxon>
        <taxon>Nitrobacteraceae</taxon>
        <taxon>Bradyrhizobium</taxon>
    </lineage>
</organism>
<accession>M4Z8Q0</accession>
<feature type="transmembrane region" description="Helical" evidence="2">
    <location>
        <begin position="32"/>
        <end position="51"/>
    </location>
</feature>
<dbReference type="GeneID" id="301817616"/>
<reference evidence="3 4" key="1">
    <citation type="journal article" date="2013" name="Appl. Environ. Microbiol.">
        <title>Genome analysis suggests that the soil oligotrophic bacterium Agromonas oligotrophica (Bradyrhizobium oligotrophicum) is a nitrogen-fixing symbiont of Aeschynomene indica.</title>
        <authorList>
            <person name="Okubo T."/>
            <person name="Fukushima S."/>
            <person name="Itakura M."/>
            <person name="Oshima K."/>
            <person name="Longtonglang A."/>
            <person name="Teaumroong N."/>
            <person name="Mitsui H."/>
            <person name="Hattori M."/>
            <person name="Hattori R."/>
            <person name="Hattori T."/>
            <person name="Minamisawa K."/>
        </authorList>
    </citation>
    <scope>NUCLEOTIDE SEQUENCE [LARGE SCALE GENOMIC DNA]</scope>
    <source>
        <strain evidence="3 4">S58</strain>
    </source>
</reference>
<evidence type="ECO:0000313" key="3">
    <source>
        <dbReference type="EMBL" id="BAM89787.1"/>
    </source>
</evidence>
<proteinExistence type="predicted"/>
<protein>
    <submittedName>
        <fullName evidence="3">Uncharacterized protein</fullName>
    </submittedName>
</protein>
<evidence type="ECO:0000256" key="2">
    <source>
        <dbReference type="SAM" id="Phobius"/>
    </source>
</evidence>
<keyword evidence="2" id="KW-0812">Transmembrane</keyword>
<evidence type="ECO:0000313" key="4">
    <source>
        <dbReference type="Proteomes" id="UP000011841"/>
    </source>
</evidence>
<evidence type="ECO:0000256" key="1">
    <source>
        <dbReference type="SAM" id="MobiDB-lite"/>
    </source>
</evidence>
<feature type="region of interest" description="Disordered" evidence="1">
    <location>
        <begin position="110"/>
        <end position="135"/>
    </location>
</feature>
<dbReference type="KEGG" id="aol:S58_37960"/>
<keyword evidence="2" id="KW-1133">Transmembrane helix</keyword>